<keyword evidence="4" id="KW-1185">Reference proteome</keyword>
<dbReference type="Proteomes" id="UP001058974">
    <property type="component" value="Chromosome 1"/>
</dbReference>
<dbReference type="InterPro" id="IPR032675">
    <property type="entry name" value="LRR_dom_sf"/>
</dbReference>
<accession>A0A9D4YMA1</accession>
<dbReference type="Pfam" id="PF02721">
    <property type="entry name" value="DUF223"/>
    <property type="match status" value="1"/>
</dbReference>
<evidence type="ECO:0000313" key="3">
    <source>
        <dbReference type="EMBL" id="KAI5442153.1"/>
    </source>
</evidence>
<feature type="region of interest" description="Disordered" evidence="1">
    <location>
        <begin position="202"/>
        <end position="237"/>
    </location>
</feature>
<dbReference type="InterPro" id="IPR036047">
    <property type="entry name" value="F-box-like_dom_sf"/>
</dbReference>
<sequence length="786" mass="89963">MSRKVDSVKDINDSKETWRVAVRIMDVWSVVNNKGIEQLEMIVMDSLGDQIQVLIRHDHLLKWKEVIKENMTCIINNDSVYNNDFQWKILQGKCKTDRLEDIIGAVSEINHIQSNTPRKKVVVSVVLKDLKGNCINCNLWEIYGSKFLAYYNDPKNNGAIVILLTHTMVKDGQVSNAWSGSKLLINEDIPEIQDFMSKLPTNEQKEKPTQSAKSLSNWSGGSQYSPIERCSSKEPNPEKAYECSCGQKVEQPIPRYKIEIYVSNGESKYRFVFWDSECAAILGMTAEFMHNSMVENGEDDPMVYPDELEMLLNKKMAFRVKVQPTFSQASVWKLCDDEVFVKEIENDYIVEDSKTEYAKLVPNKENLETSAVRQVLMMEGQTDGDTDTDRDRLSDLPDHLLLRIIELIDVKLSVQTCVLAKRWKDLWKSLANLNLLYFSSDNSHIFNKFVSRILSGRDDSVSLHSLNYVHVDVVDPPKATLFEAMQYAASHNVKQLRVVFCTWSPTGYPDLSPPVESLEWPPSLFYCRTLTFLELDLRHPFLSDNIGKRMFPKSLNLPVLKTLFLLNLTFATNENGYAEPFSSFNMLTTLLIRGCYLQDDAQALWISNSNVTRLTAGGSRMIEQADNYKYLFFTPKLISLTITDRPNFLAPCAENLPFLTELKIDYVFFSKTYEDFVLKSWLSLLANVSIITLGFDTLVKIIRVSYFSVQLVENNGSTTILHPCFARLKSLNVKMDSRVTAPIKRVIEMIGDVLINSPLIEVFIFRTGNRDQSKELKECIRNELEA</sequence>
<gene>
    <name evidence="3" type="ORF">KIW84_011280</name>
</gene>
<dbReference type="SUPFAM" id="SSF52047">
    <property type="entry name" value="RNI-like"/>
    <property type="match status" value="1"/>
</dbReference>
<organism evidence="3 4">
    <name type="scientific">Pisum sativum</name>
    <name type="common">Garden pea</name>
    <name type="synonym">Lathyrus oleraceus</name>
    <dbReference type="NCBI Taxonomy" id="3888"/>
    <lineage>
        <taxon>Eukaryota</taxon>
        <taxon>Viridiplantae</taxon>
        <taxon>Streptophyta</taxon>
        <taxon>Embryophyta</taxon>
        <taxon>Tracheophyta</taxon>
        <taxon>Spermatophyta</taxon>
        <taxon>Magnoliopsida</taxon>
        <taxon>eudicotyledons</taxon>
        <taxon>Gunneridae</taxon>
        <taxon>Pentapetalae</taxon>
        <taxon>rosids</taxon>
        <taxon>fabids</taxon>
        <taxon>Fabales</taxon>
        <taxon>Fabaceae</taxon>
        <taxon>Papilionoideae</taxon>
        <taxon>50 kb inversion clade</taxon>
        <taxon>NPAAA clade</taxon>
        <taxon>Hologalegina</taxon>
        <taxon>IRL clade</taxon>
        <taxon>Fabeae</taxon>
        <taxon>Lathyrus</taxon>
    </lineage>
</organism>
<evidence type="ECO:0000313" key="4">
    <source>
        <dbReference type="Proteomes" id="UP001058974"/>
    </source>
</evidence>
<protein>
    <recommendedName>
        <fullName evidence="2">Replication protein A 70 kDa DNA-binding subunit B/D first OB fold domain-containing protein</fullName>
    </recommendedName>
</protein>
<dbReference type="Gramene" id="Psat01G0128000-T1">
    <property type="protein sequence ID" value="KAI5442153.1"/>
    <property type="gene ID" value="KIW84_011280"/>
</dbReference>
<dbReference type="CDD" id="cd04480">
    <property type="entry name" value="RPA1_DBD_A_like"/>
    <property type="match status" value="1"/>
</dbReference>
<dbReference type="Gene3D" id="3.80.10.10">
    <property type="entry name" value="Ribonuclease Inhibitor"/>
    <property type="match status" value="1"/>
</dbReference>
<name>A0A9D4YMA1_PEA</name>
<feature type="compositionally biased region" description="Polar residues" evidence="1">
    <location>
        <begin position="209"/>
        <end position="225"/>
    </location>
</feature>
<dbReference type="Gene3D" id="2.40.50.140">
    <property type="entry name" value="Nucleic acid-binding proteins"/>
    <property type="match status" value="2"/>
</dbReference>
<dbReference type="PANTHER" id="PTHR34223">
    <property type="entry name" value="OS11G0201299 PROTEIN"/>
    <property type="match status" value="1"/>
</dbReference>
<dbReference type="AlphaFoldDB" id="A0A9D4YMA1"/>
<dbReference type="SUPFAM" id="SSF81383">
    <property type="entry name" value="F-box domain"/>
    <property type="match status" value="1"/>
</dbReference>
<dbReference type="InterPro" id="IPR003871">
    <property type="entry name" value="RFA1B/D_OB_1st"/>
</dbReference>
<evidence type="ECO:0000256" key="1">
    <source>
        <dbReference type="SAM" id="MobiDB-lite"/>
    </source>
</evidence>
<dbReference type="SUPFAM" id="SSF50249">
    <property type="entry name" value="Nucleic acid-binding proteins"/>
    <property type="match status" value="3"/>
</dbReference>
<dbReference type="PANTHER" id="PTHR34223:SF51">
    <property type="entry name" value="OS06G0556300 PROTEIN"/>
    <property type="match status" value="1"/>
</dbReference>
<dbReference type="InterPro" id="IPR053197">
    <property type="entry name" value="F-box_SCFL_complex_component"/>
</dbReference>
<dbReference type="InterPro" id="IPR012340">
    <property type="entry name" value="NA-bd_OB-fold"/>
</dbReference>
<dbReference type="CDD" id="cd04481">
    <property type="entry name" value="RPA1_DBD_B_like"/>
    <property type="match status" value="1"/>
</dbReference>
<proteinExistence type="predicted"/>
<dbReference type="EMBL" id="JAMSHJ010000001">
    <property type="protein sequence ID" value="KAI5442153.1"/>
    <property type="molecule type" value="Genomic_DNA"/>
</dbReference>
<feature type="domain" description="Replication protein A 70 kDa DNA-binding subunit B/D first OB fold" evidence="2">
    <location>
        <begin position="6"/>
        <end position="86"/>
    </location>
</feature>
<evidence type="ECO:0000259" key="2">
    <source>
        <dbReference type="Pfam" id="PF02721"/>
    </source>
</evidence>
<comment type="caution">
    <text evidence="3">The sequence shown here is derived from an EMBL/GenBank/DDBJ whole genome shotgun (WGS) entry which is preliminary data.</text>
</comment>
<reference evidence="3 4" key="1">
    <citation type="journal article" date="2022" name="Nat. Genet.">
        <title>Improved pea reference genome and pan-genome highlight genomic features and evolutionary characteristics.</title>
        <authorList>
            <person name="Yang T."/>
            <person name="Liu R."/>
            <person name="Luo Y."/>
            <person name="Hu S."/>
            <person name="Wang D."/>
            <person name="Wang C."/>
            <person name="Pandey M.K."/>
            <person name="Ge S."/>
            <person name="Xu Q."/>
            <person name="Li N."/>
            <person name="Li G."/>
            <person name="Huang Y."/>
            <person name="Saxena R.K."/>
            <person name="Ji Y."/>
            <person name="Li M."/>
            <person name="Yan X."/>
            <person name="He Y."/>
            <person name="Liu Y."/>
            <person name="Wang X."/>
            <person name="Xiang C."/>
            <person name="Varshney R.K."/>
            <person name="Ding H."/>
            <person name="Gao S."/>
            <person name="Zong X."/>
        </authorList>
    </citation>
    <scope>NUCLEOTIDE SEQUENCE [LARGE SCALE GENOMIC DNA]</scope>
    <source>
        <strain evidence="3 4">cv. Zhongwan 6</strain>
    </source>
</reference>